<evidence type="ECO:0000313" key="2">
    <source>
        <dbReference type="EMBL" id="KAF9690499.1"/>
    </source>
</evidence>
<evidence type="ECO:0000313" key="3">
    <source>
        <dbReference type="Proteomes" id="UP000651452"/>
    </source>
</evidence>
<keyword evidence="3" id="KW-1185">Reference proteome</keyword>
<reference evidence="2" key="1">
    <citation type="submission" date="2018-12" db="EMBL/GenBank/DDBJ databases">
        <authorList>
            <person name="Syme R.A."/>
            <person name="Farfan-Caceres L."/>
            <person name="Lichtenzveig J."/>
        </authorList>
    </citation>
    <scope>NUCLEOTIDE SEQUENCE</scope>
    <source>
        <strain evidence="2">Al4</strain>
    </source>
</reference>
<organism evidence="2 3">
    <name type="scientific">Ascochyta lentis</name>
    <dbReference type="NCBI Taxonomy" id="205686"/>
    <lineage>
        <taxon>Eukaryota</taxon>
        <taxon>Fungi</taxon>
        <taxon>Dikarya</taxon>
        <taxon>Ascomycota</taxon>
        <taxon>Pezizomycotina</taxon>
        <taxon>Dothideomycetes</taxon>
        <taxon>Pleosporomycetidae</taxon>
        <taxon>Pleosporales</taxon>
        <taxon>Pleosporineae</taxon>
        <taxon>Didymellaceae</taxon>
        <taxon>Ascochyta</taxon>
    </lineage>
</organism>
<reference evidence="2" key="2">
    <citation type="submission" date="2020-09" db="EMBL/GenBank/DDBJ databases">
        <title>Reference genome assembly for Australian Ascochyta lentis isolate Al4.</title>
        <authorList>
            <person name="Lee R.C."/>
            <person name="Farfan-Caceres L.M."/>
            <person name="Debler J.W."/>
            <person name="Williams A.H."/>
            <person name="Henares B.M."/>
        </authorList>
    </citation>
    <scope>NUCLEOTIDE SEQUENCE</scope>
    <source>
        <strain evidence="2">Al4</strain>
    </source>
</reference>
<dbReference type="PANTHER" id="PTHR42070:SF1">
    <property type="entry name" value="FILAMENT ASSOCIATED PROTEIN, PUTATIVE (AFU_ORTHOLOGUE AFUA_8G06630)-RELATED"/>
    <property type="match status" value="1"/>
</dbReference>
<comment type="caution">
    <text evidence="2">The sequence shown here is derived from an EMBL/GenBank/DDBJ whole genome shotgun (WGS) entry which is preliminary data.</text>
</comment>
<accession>A0A8H7ISH7</accession>
<protein>
    <recommendedName>
        <fullName evidence="4">BZIP domain-containing protein</fullName>
    </recommendedName>
</protein>
<evidence type="ECO:0000256" key="1">
    <source>
        <dbReference type="SAM" id="MobiDB-lite"/>
    </source>
</evidence>
<sequence>MPTASSPTSTISSDHSSSRRRPRVSAEHTLNRVRENQRRHRARQKDLVASLEVKLEETERQLAAARAEIAALKQERDMANAFACYDFSKHLNPREERVDSGLTTTSSVGSPLESLSPDALLALAVPNTAASPTVFTTSFPLLLPSTPTLPGPPPCCSDSAPTSLPAPSSATTTAPTMALPDPECSTCKTRPRPSPSESTTLCAQAFVMISQQNFRNLDPDMIRLWLSEGYRRAVREGEGCRVENRTLKGLLDYISGV</sequence>
<dbReference type="AlphaFoldDB" id="A0A8H7ISH7"/>
<feature type="compositionally biased region" description="Basic and acidic residues" evidence="1">
    <location>
        <begin position="24"/>
        <end position="36"/>
    </location>
</feature>
<dbReference type="Proteomes" id="UP000651452">
    <property type="component" value="Unassembled WGS sequence"/>
</dbReference>
<feature type="region of interest" description="Disordered" evidence="1">
    <location>
        <begin position="150"/>
        <end position="196"/>
    </location>
</feature>
<dbReference type="PANTHER" id="PTHR42070">
    <property type="entry name" value="FILAMENT ASSOCIATED PROTEIN, PUTATIVE (AFU_ORTHOLOGUE AFUA_8G06630)-RELATED"/>
    <property type="match status" value="1"/>
</dbReference>
<proteinExistence type="predicted"/>
<dbReference type="OrthoDB" id="4505928at2759"/>
<evidence type="ECO:0008006" key="4">
    <source>
        <dbReference type="Google" id="ProtNLM"/>
    </source>
</evidence>
<feature type="compositionally biased region" description="Low complexity" evidence="1">
    <location>
        <begin position="1"/>
        <end position="15"/>
    </location>
</feature>
<dbReference type="EMBL" id="RZGK01000023">
    <property type="protein sequence ID" value="KAF9690499.1"/>
    <property type="molecule type" value="Genomic_DNA"/>
</dbReference>
<gene>
    <name evidence="2" type="ORF">EKO04_011357</name>
</gene>
<name>A0A8H7ISH7_9PLEO</name>
<feature type="region of interest" description="Disordered" evidence="1">
    <location>
        <begin position="1"/>
        <end position="43"/>
    </location>
</feature>
<dbReference type="CDD" id="cd14688">
    <property type="entry name" value="bZIP_YAP"/>
    <property type="match status" value="1"/>
</dbReference>
<feature type="compositionally biased region" description="Low complexity" evidence="1">
    <location>
        <begin position="157"/>
        <end position="182"/>
    </location>
</feature>